<organism evidence="7 8">
    <name type="scientific">Dyella agri</name>
    <dbReference type="NCBI Taxonomy" id="1926869"/>
    <lineage>
        <taxon>Bacteria</taxon>
        <taxon>Pseudomonadati</taxon>
        <taxon>Pseudomonadota</taxon>
        <taxon>Gammaproteobacteria</taxon>
        <taxon>Lysobacterales</taxon>
        <taxon>Rhodanobacteraceae</taxon>
        <taxon>Dyella</taxon>
    </lineage>
</organism>
<protein>
    <submittedName>
        <fullName evidence="7">H-NS histone family protein</fullName>
    </submittedName>
</protein>
<feature type="domain" description="DNA-binding protein H-NS-like C-terminal" evidence="6">
    <location>
        <begin position="70"/>
        <end position="116"/>
    </location>
</feature>
<sequence>MAVNLKVLSPSELQALINNAQAQMSDARKNLVQDVRTKIDSILKESGLTLDEVYHRRGTKKAKPGKVSNSLKGTTIAPKYRNPEDASQTWTGRGRKPSWVAEALRKRGVTLDSLLIGNGKTTTKKAPKKAAKKAVKKAVKKMARRKAKV</sequence>
<comment type="similarity">
    <text evidence="2">Belongs to the histone-like protein H-NS family.</text>
</comment>
<keyword evidence="3" id="KW-0963">Cytoplasm</keyword>
<dbReference type="Proteomes" id="UP001620397">
    <property type="component" value="Unassembled WGS sequence"/>
</dbReference>
<dbReference type="PANTHER" id="PTHR38097">
    <property type="match status" value="1"/>
</dbReference>
<comment type="subcellular location">
    <subcellularLocation>
        <location evidence="1">Cytoplasm</location>
        <location evidence="1">Nucleoid</location>
    </subcellularLocation>
</comment>
<evidence type="ECO:0000256" key="1">
    <source>
        <dbReference type="ARBA" id="ARBA00004453"/>
    </source>
</evidence>
<feature type="region of interest" description="Disordered" evidence="5">
    <location>
        <begin position="57"/>
        <end position="95"/>
    </location>
</feature>
<keyword evidence="4" id="KW-0238">DNA-binding</keyword>
<keyword evidence="8" id="KW-1185">Reference proteome</keyword>
<dbReference type="PANTHER" id="PTHR38097:SF2">
    <property type="entry name" value="DNA-BINDING PROTEIN STPA"/>
    <property type="match status" value="1"/>
</dbReference>
<reference evidence="7 8" key="1">
    <citation type="submission" date="2020-10" db="EMBL/GenBank/DDBJ databases">
        <title>Phylogeny of dyella-like bacteria.</title>
        <authorList>
            <person name="Fu J."/>
        </authorList>
    </citation>
    <scope>NUCLEOTIDE SEQUENCE [LARGE SCALE GENOMIC DNA]</scope>
    <source>
        <strain evidence="7 8">DKC-1</strain>
    </source>
</reference>
<dbReference type="EMBL" id="JADIKL010000005">
    <property type="protein sequence ID" value="MFK2931455.1"/>
    <property type="molecule type" value="Genomic_DNA"/>
</dbReference>
<evidence type="ECO:0000256" key="4">
    <source>
        <dbReference type="ARBA" id="ARBA00023125"/>
    </source>
</evidence>
<proteinExistence type="inferred from homology"/>
<dbReference type="Pfam" id="PF00816">
    <property type="entry name" value="Histone_HNS"/>
    <property type="match status" value="1"/>
</dbReference>
<gene>
    <name evidence="7" type="ORF">ISP14_11720</name>
</gene>
<evidence type="ECO:0000256" key="3">
    <source>
        <dbReference type="ARBA" id="ARBA00022490"/>
    </source>
</evidence>
<dbReference type="SUPFAM" id="SSF81273">
    <property type="entry name" value="H-NS histone-like proteins"/>
    <property type="match status" value="1"/>
</dbReference>
<accession>A0ABW8KHP1</accession>
<evidence type="ECO:0000313" key="7">
    <source>
        <dbReference type="EMBL" id="MFK2931455.1"/>
    </source>
</evidence>
<evidence type="ECO:0000256" key="2">
    <source>
        <dbReference type="ARBA" id="ARBA00010610"/>
    </source>
</evidence>
<evidence type="ECO:0000259" key="6">
    <source>
        <dbReference type="SMART" id="SM00528"/>
    </source>
</evidence>
<dbReference type="InterPro" id="IPR037150">
    <property type="entry name" value="H-NS_C_dom_sf"/>
</dbReference>
<evidence type="ECO:0000313" key="8">
    <source>
        <dbReference type="Proteomes" id="UP001620397"/>
    </source>
</evidence>
<dbReference type="InterPro" id="IPR027444">
    <property type="entry name" value="H-NS_C_dom"/>
</dbReference>
<dbReference type="SMART" id="SM00528">
    <property type="entry name" value="HNS"/>
    <property type="match status" value="1"/>
</dbReference>
<evidence type="ECO:0000256" key="5">
    <source>
        <dbReference type="SAM" id="MobiDB-lite"/>
    </source>
</evidence>
<dbReference type="Gene3D" id="4.10.430.10">
    <property type="entry name" value="Histone-like protein H-NS, C-terminal domain"/>
    <property type="match status" value="1"/>
</dbReference>
<dbReference type="RefSeq" id="WP_404539857.1">
    <property type="nucleotide sequence ID" value="NZ_JADIKL010000005.1"/>
</dbReference>
<comment type="caution">
    <text evidence="7">The sequence shown here is derived from an EMBL/GenBank/DDBJ whole genome shotgun (WGS) entry which is preliminary data.</text>
</comment>
<name>A0ABW8KHP1_9GAMM</name>